<dbReference type="GO" id="GO:0016939">
    <property type="term" value="C:kinesin II complex"/>
    <property type="evidence" value="ECO:0007669"/>
    <property type="project" value="TreeGrafter"/>
</dbReference>
<dbReference type="Pfam" id="PF05804">
    <property type="entry name" value="KAP"/>
    <property type="match status" value="1"/>
</dbReference>
<dbReference type="GO" id="GO:0044782">
    <property type="term" value="P:cilium organization"/>
    <property type="evidence" value="ECO:0007669"/>
    <property type="project" value="TreeGrafter"/>
</dbReference>
<dbReference type="GO" id="GO:0035869">
    <property type="term" value="C:ciliary transition zone"/>
    <property type="evidence" value="ECO:0007669"/>
    <property type="project" value="TreeGrafter"/>
</dbReference>
<protein>
    <submittedName>
        <fullName evidence="3">FH2 domain-containing protein</fullName>
    </submittedName>
</protein>
<dbReference type="EMBL" id="UYRT01081546">
    <property type="protein sequence ID" value="VDN24601.1"/>
    <property type="molecule type" value="Genomic_DNA"/>
</dbReference>
<reference evidence="3" key="1">
    <citation type="submission" date="2016-06" db="UniProtKB">
        <authorList>
            <consortium name="WormBaseParasite"/>
        </authorList>
    </citation>
    <scope>IDENTIFICATION</scope>
</reference>
<dbReference type="GO" id="GO:0005930">
    <property type="term" value="C:axoneme"/>
    <property type="evidence" value="ECO:0007669"/>
    <property type="project" value="TreeGrafter"/>
</dbReference>
<evidence type="ECO:0000313" key="2">
    <source>
        <dbReference type="Proteomes" id="UP000271098"/>
    </source>
</evidence>
<organism evidence="3">
    <name type="scientific">Gongylonema pulchrum</name>
    <dbReference type="NCBI Taxonomy" id="637853"/>
    <lineage>
        <taxon>Eukaryota</taxon>
        <taxon>Metazoa</taxon>
        <taxon>Ecdysozoa</taxon>
        <taxon>Nematoda</taxon>
        <taxon>Chromadorea</taxon>
        <taxon>Rhabditida</taxon>
        <taxon>Spirurina</taxon>
        <taxon>Spiruromorpha</taxon>
        <taxon>Spiruroidea</taxon>
        <taxon>Gongylonematidae</taxon>
        <taxon>Gongylonema</taxon>
    </lineage>
</organism>
<dbReference type="GO" id="GO:0007018">
    <property type="term" value="P:microtubule-based movement"/>
    <property type="evidence" value="ECO:0007669"/>
    <property type="project" value="TreeGrafter"/>
</dbReference>
<dbReference type="WBParaSite" id="GPUH_0001470401-mRNA-1">
    <property type="protein sequence ID" value="GPUH_0001470401-mRNA-1"/>
    <property type="gene ID" value="GPUH_0001470401"/>
</dbReference>
<dbReference type="PANTHER" id="PTHR15605">
    <property type="entry name" value="KINESIN-ASSOCIATED PROTEINS"/>
    <property type="match status" value="1"/>
</dbReference>
<dbReference type="PANTHER" id="PTHR15605:SF2">
    <property type="entry name" value="KINESIN-ASSOCIATED PROTEIN 3"/>
    <property type="match status" value="1"/>
</dbReference>
<dbReference type="Proteomes" id="UP000271098">
    <property type="component" value="Unassembled WGS sequence"/>
</dbReference>
<dbReference type="InterPro" id="IPR008658">
    <property type="entry name" value="KAP3"/>
</dbReference>
<dbReference type="OrthoDB" id="5849936at2759"/>
<dbReference type="GO" id="GO:0019894">
    <property type="term" value="F:kinesin binding"/>
    <property type="evidence" value="ECO:0007669"/>
    <property type="project" value="InterPro"/>
</dbReference>
<evidence type="ECO:0000313" key="1">
    <source>
        <dbReference type="EMBL" id="VDN24601.1"/>
    </source>
</evidence>
<gene>
    <name evidence="1" type="ORF">GPUH_LOCUS14685</name>
</gene>
<sequence>MGLSLLQSELIFRKLKNIELDAHSTEPAIVIKYELEAAVHDSQSTTLASQLKHCQKIVHLKDLNEGVDTSALARHIIKVCPIIPDYRVEELEQILYYLQKRNVAGGSCMFL</sequence>
<dbReference type="AlphaFoldDB" id="A0A183E144"/>
<accession>A0A183E144</accession>
<keyword evidence="2" id="KW-1185">Reference proteome</keyword>
<proteinExistence type="predicted"/>
<name>A0A183E144_9BILA</name>
<evidence type="ECO:0000313" key="3">
    <source>
        <dbReference type="WBParaSite" id="GPUH_0001470401-mRNA-1"/>
    </source>
</evidence>
<reference evidence="1 2" key="2">
    <citation type="submission" date="2018-11" db="EMBL/GenBank/DDBJ databases">
        <authorList>
            <consortium name="Pathogen Informatics"/>
        </authorList>
    </citation>
    <scope>NUCLEOTIDE SEQUENCE [LARGE SCALE GENOMIC DNA]</scope>
</reference>